<dbReference type="PANTHER" id="PTHR31286:SF180">
    <property type="entry name" value="OS10G0362600 PROTEIN"/>
    <property type="match status" value="1"/>
</dbReference>
<feature type="region of interest" description="Disordered" evidence="1">
    <location>
        <begin position="117"/>
        <end position="143"/>
    </location>
</feature>
<organism evidence="2 3">
    <name type="scientific">Artemisia annua</name>
    <name type="common">Sweet wormwood</name>
    <dbReference type="NCBI Taxonomy" id="35608"/>
    <lineage>
        <taxon>Eukaryota</taxon>
        <taxon>Viridiplantae</taxon>
        <taxon>Streptophyta</taxon>
        <taxon>Embryophyta</taxon>
        <taxon>Tracheophyta</taxon>
        <taxon>Spermatophyta</taxon>
        <taxon>Magnoliopsida</taxon>
        <taxon>eudicotyledons</taxon>
        <taxon>Gunneridae</taxon>
        <taxon>Pentapetalae</taxon>
        <taxon>asterids</taxon>
        <taxon>campanulids</taxon>
        <taxon>Asterales</taxon>
        <taxon>Asteraceae</taxon>
        <taxon>Asteroideae</taxon>
        <taxon>Anthemideae</taxon>
        <taxon>Artemisiinae</taxon>
        <taxon>Artemisia</taxon>
    </lineage>
</organism>
<dbReference type="Proteomes" id="UP000245207">
    <property type="component" value="Unassembled WGS sequence"/>
</dbReference>
<evidence type="ECO:0008006" key="4">
    <source>
        <dbReference type="Google" id="ProtNLM"/>
    </source>
</evidence>
<accession>A0A2U1MEJ1</accession>
<proteinExistence type="predicted"/>
<dbReference type="InterPro" id="IPR040256">
    <property type="entry name" value="At4g02000-like"/>
</dbReference>
<protein>
    <recommendedName>
        <fullName evidence="4">ATPase, F1/V1/A1 complex, alpha/beta subunit, Zinc knuckle CX2CX4HX4C</fullName>
    </recommendedName>
</protein>
<sequence length="282" mass="32103">MDRITTSMCERAYGRENFARVLIEVDASNELVENVEVCYKSLVKSMNLRVEYTWKPSHCTNCKVFGHEVKTCSKREMPVDEKNEKAKDVGDNTGRMNDGNKRGKEWKEVKKYATNGASTSRSMGQQNNGNRREGNNGRYVPMEGNGKKIDDGLVMEGNNRGNNLQGKGVSNSNEVVKNKAKQHNDINTENSFYVLANEGMEEVKVRSDEWVPMRSKLDLACELGMQIADGEKFRWSMDLKKYYDDKCNAKVKGRMIEGLNWRISKLQKDISYGHSNIAMNAK</sequence>
<comment type="caution">
    <text evidence="2">The sequence shown here is derived from an EMBL/GenBank/DDBJ whole genome shotgun (WGS) entry which is preliminary data.</text>
</comment>
<gene>
    <name evidence="2" type="ORF">CTI12_AA388830</name>
</gene>
<dbReference type="AlphaFoldDB" id="A0A2U1MEJ1"/>
<evidence type="ECO:0000313" key="2">
    <source>
        <dbReference type="EMBL" id="PWA59690.1"/>
    </source>
</evidence>
<evidence type="ECO:0000256" key="1">
    <source>
        <dbReference type="SAM" id="MobiDB-lite"/>
    </source>
</evidence>
<dbReference type="OrthoDB" id="1461560at2759"/>
<keyword evidence="3" id="KW-1185">Reference proteome</keyword>
<dbReference type="PANTHER" id="PTHR31286">
    <property type="entry name" value="GLYCINE-RICH CELL WALL STRUCTURAL PROTEIN 1.8-LIKE"/>
    <property type="match status" value="1"/>
</dbReference>
<feature type="compositionally biased region" description="Polar residues" evidence="1">
    <location>
        <begin position="117"/>
        <end position="126"/>
    </location>
</feature>
<dbReference type="EMBL" id="PKPP01005556">
    <property type="protein sequence ID" value="PWA59690.1"/>
    <property type="molecule type" value="Genomic_DNA"/>
</dbReference>
<name>A0A2U1MEJ1_ARTAN</name>
<evidence type="ECO:0000313" key="3">
    <source>
        <dbReference type="Proteomes" id="UP000245207"/>
    </source>
</evidence>
<reference evidence="2 3" key="1">
    <citation type="journal article" date="2018" name="Mol. Plant">
        <title>The genome of Artemisia annua provides insight into the evolution of Asteraceae family and artemisinin biosynthesis.</title>
        <authorList>
            <person name="Shen Q."/>
            <person name="Zhang L."/>
            <person name="Liao Z."/>
            <person name="Wang S."/>
            <person name="Yan T."/>
            <person name="Shi P."/>
            <person name="Liu M."/>
            <person name="Fu X."/>
            <person name="Pan Q."/>
            <person name="Wang Y."/>
            <person name="Lv Z."/>
            <person name="Lu X."/>
            <person name="Zhang F."/>
            <person name="Jiang W."/>
            <person name="Ma Y."/>
            <person name="Chen M."/>
            <person name="Hao X."/>
            <person name="Li L."/>
            <person name="Tang Y."/>
            <person name="Lv G."/>
            <person name="Zhou Y."/>
            <person name="Sun X."/>
            <person name="Brodelius P.E."/>
            <person name="Rose J.K.C."/>
            <person name="Tang K."/>
        </authorList>
    </citation>
    <scope>NUCLEOTIDE SEQUENCE [LARGE SCALE GENOMIC DNA]</scope>
    <source>
        <strain evidence="3">cv. Huhao1</strain>
        <tissue evidence="2">Leaf</tissue>
    </source>
</reference>